<sequence>MNVIDTQTLSTLGSDRVTVNNRVVVFGQPDGGKFTLCKRFCEAGAIPLRFLDAVLSYQLPAGHQADGNGPVRSAAKSPKLANPATMPRAVAIGVVNPTEASVRRSEISCGPVAQAAAN</sequence>
<proteinExistence type="predicted"/>
<reference evidence="1 2" key="1">
    <citation type="submission" date="2019-04" db="EMBL/GenBank/DDBJ databases">
        <authorList>
            <person name="Hwang J.C."/>
        </authorList>
    </citation>
    <scope>NUCLEOTIDE SEQUENCE [LARGE SCALE GENOMIC DNA]</scope>
    <source>
        <strain evidence="1 2">IMCC35001</strain>
    </source>
</reference>
<evidence type="ECO:0000313" key="2">
    <source>
        <dbReference type="Proteomes" id="UP000305674"/>
    </source>
</evidence>
<name>A0A4U1BHB0_9GAMM</name>
<keyword evidence="2" id="KW-1185">Reference proteome</keyword>
<evidence type="ECO:0000313" key="1">
    <source>
        <dbReference type="EMBL" id="TKB50434.1"/>
    </source>
</evidence>
<organism evidence="1 2">
    <name type="scientific">Ferrimonas sediminicola</name>
    <dbReference type="NCBI Taxonomy" id="2569538"/>
    <lineage>
        <taxon>Bacteria</taxon>
        <taxon>Pseudomonadati</taxon>
        <taxon>Pseudomonadota</taxon>
        <taxon>Gammaproteobacteria</taxon>
        <taxon>Alteromonadales</taxon>
        <taxon>Ferrimonadaceae</taxon>
        <taxon>Ferrimonas</taxon>
    </lineage>
</organism>
<dbReference type="RefSeq" id="WP_136851804.1">
    <property type="nucleotide sequence ID" value="NZ_SWCI01000002.1"/>
</dbReference>
<gene>
    <name evidence="1" type="ORF">FCL40_04570</name>
</gene>
<comment type="caution">
    <text evidence="1">The sequence shown here is derived from an EMBL/GenBank/DDBJ whole genome shotgun (WGS) entry which is preliminary data.</text>
</comment>
<dbReference type="AlphaFoldDB" id="A0A4U1BHB0"/>
<dbReference type="Proteomes" id="UP000305674">
    <property type="component" value="Unassembled WGS sequence"/>
</dbReference>
<protein>
    <submittedName>
        <fullName evidence="1">Uncharacterized protein</fullName>
    </submittedName>
</protein>
<dbReference type="EMBL" id="SWCI01000002">
    <property type="protein sequence ID" value="TKB50434.1"/>
    <property type="molecule type" value="Genomic_DNA"/>
</dbReference>
<accession>A0A4U1BHB0</accession>